<evidence type="ECO:0000256" key="1">
    <source>
        <dbReference type="ARBA" id="ARBA00006347"/>
    </source>
</evidence>
<comment type="caution">
    <text evidence="5">The sequence shown here is derived from an EMBL/GenBank/DDBJ whole genome shotgun (WGS) entry which is preliminary data.</text>
</comment>
<dbReference type="GO" id="GO:0003756">
    <property type="term" value="F:protein disulfide isomerase activity"/>
    <property type="evidence" value="ECO:0007669"/>
    <property type="project" value="TreeGrafter"/>
</dbReference>
<name>A0AAE0GT36_9CHLO</name>
<feature type="domain" description="Thioredoxin" evidence="4">
    <location>
        <begin position="10"/>
        <end position="136"/>
    </location>
</feature>
<dbReference type="Pfam" id="PF00085">
    <property type="entry name" value="Thioredoxin"/>
    <property type="match status" value="1"/>
</dbReference>
<dbReference type="EMBL" id="LGRX02002684">
    <property type="protein sequence ID" value="KAK3283678.1"/>
    <property type="molecule type" value="Genomic_DNA"/>
</dbReference>
<dbReference type="InterPro" id="IPR051063">
    <property type="entry name" value="PDI"/>
</dbReference>
<dbReference type="PANTHER" id="PTHR45672">
    <property type="entry name" value="PROTEIN DISULFIDE-ISOMERASE C17H9.14C-RELATED"/>
    <property type="match status" value="1"/>
</dbReference>
<dbReference type="Gene3D" id="3.40.30.10">
    <property type="entry name" value="Glutaredoxin"/>
    <property type="match status" value="1"/>
</dbReference>
<dbReference type="InterPro" id="IPR036249">
    <property type="entry name" value="Thioredoxin-like_sf"/>
</dbReference>
<keyword evidence="6" id="KW-1185">Reference proteome</keyword>
<dbReference type="AlphaFoldDB" id="A0AAE0GT36"/>
<evidence type="ECO:0000256" key="3">
    <source>
        <dbReference type="SAM" id="SignalP"/>
    </source>
</evidence>
<dbReference type="Proteomes" id="UP001190700">
    <property type="component" value="Unassembled WGS sequence"/>
</dbReference>
<dbReference type="PROSITE" id="PS51352">
    <property type="entry name" value="THIOREDOXIN_2"/>
    <property type="match status" value="1"/>
</dbReference>
<keyword evidence="2 3" id="KW-0732">Signal</keyword>
<evidence type="ECO:0000256" key="2">
    <source>
        <dbReference type="ARBA" id="ARBA00022729"/>
    </source>
</evidence>
<accession>A0AAE0GT36</accession>
<dbReference type="GO" id="GO:0005783">
    <property type="term" value="C:endoplasmic reticulum"/>
    <property type="evidence" value="ECO:0007669"/>
    <property type="project" value="TreeGrafter"/>
</dbReference>
<feature type="chain" id="PRO_5041980113" description="Thioredoxin domain-containing protein" evidence="3">
    <location>
        <begin position="21"/>
        <end position="143"/>
    </location>
</feature>
<evidence type="ECO:0000313" key="5">
    <source>
        <dbReference type="EMBL" id="KAK3283678.1"/>
    </source>
</evidence>
<sequence length="143" mass="16172">MGAKLAVTILLACFASPVLAAKELDGVLMMHEGHFRSKGAKFFDSRFQFLLFTADYGLCEHCEEWEKTWVELAATLNEEHTDVAAIDCSTHSPSCKRFRVKYFPTVVLLFNGKKSKEYEGPREIGELVNYVRRTAAAVFKTEL</sequence>
<dbReference type="InterPro" id="IPR013766">
    <property type="entry name" value="Thioredoxin_domain"/>
</dbReference>
<dbReference type="SUPFAM" id="SSF52833">
    <property type="entry name" value="Thioredoxin-like"/>
    <property type="match status" value="1"/>
</dbReference>
<evidence type="ECO:0000259" key="4">
    <source>
        <dbReference type="PROSITE" id="PS51352"/>
    </source>
</evidence>
<dbReference type="PANTHER" id="PTHR45672:SF3">
    <property type="entry name" value="THIOREDOXIN DOMAIN-CONTAINING PROTEIN 5"/>
    <property type="match status" value="1"/>
</dbReference>
<organism evidence="5 6">
    <name type="scientific">Cymbomonas tetramitiformis</name>
    <dbReference type="NCBI Taxonomy" id="36881"/>
    <lineage>
        <taxon>Eukaryota</taxon>
        <taxon>Viridiplantae</taxon>
        <taxon>Chlorophyta</taxon>
        <taxon>Pyramimonadophyceae</taxon>
        <taxon>Pyramimonadales</taxon>
        <taxon>Pyramimonadaceae</taxon>
        <taxon>Cymbomonas</taxon>
    </lineage>
</organism>
<reference evidence="5 6" key="1">
    <citation type="journal article" date="2015" name="Genome Biol. Evol.">
        <title>Comparative Genomics of a Bacterivorous Green Alga Reveals Evolutionary Causalities and Consequences of Phago-Mixotrophic Mode of Nutrition.</title>
        <authorList>
            <person name="Burns J.A."/>
            <person name="Paasch A."/>
            <person name="Narechania A."/>
            <person name="Kim E."/>
        </authorList>
    </citation>
    <scope>NUCLEOTIDE SEQUENCE [LARGE SCALE GENOMIC DNA]</scope>
    <source>
        <strain evidence="5 6">PLY_AMNH</strain>
    </source>
</reference>
<evidence type="ECO:0000313" key="6">
    <source>
        <dbReference type="Proteomes" id="UP001190700"/>
    </source>
</evidence>
<dbReference type="GO" id="GO:0006457">
    <property type="term" value="P:protein folding"/>
    <property type="evidence" value="ECO:0007669"/>
    <property type="project" value="TreeGrafter"/>
</dbReference>
<gene>
    <name evidence="5" type="ORF">CYMTET_8638</name>
</gene>
<proteinExistence type="inferred from homology"/>
<feature type="signal peptide" evidence="3">
    <location>
        <begin position="1"/>
        <end position="20"/>
    </location>
</feature>
<comment type="similarity">
    <text evidence="1">Belongs to the protein disulfide isomerase family.</text>
</comment>
<protein>
    <recommendedName>
        <fullName evidence="4">Thioredoxin domain-containing protein</fullName>
    </recommendedName>
</protein>